<dbReference type="PANTHER" id="PTHR35936:SF17">
    <property type="entry name" value="ARGININE-BINDING EXTRACELLULAR PROTEIN ARTP"/>
    <property type="match status" value="1"/>
</dbReference>
<name>A0A0C2JGJ0_9ACTN</name>
<dbReference type="PANTHER" id="PTHR35936">
    <property type="entry name" value="MEMBRANE-BOUND LYTIC MUREIN TRANSGLYCOSYLASE F"/>
    <property type="match status" value="1"/>
</dbReference>
<dbReference type="SMART" id="SM00062">
    <property type="entry name" value="PBPb"/>
    <property type="match status" value="1"/>
</dbReference>
<comment type="caution">
    <text evidence="3">The sequence shown here is derived from an EMBL/GenBank/DDBJ whole genome shotgun (WGS) entry which is preliminary data.</text>
</comment>
<dbReference type="Gene3D" id="3.40.190.10">
    <property type="entry name" value="Periplasmic binding protein-like II"/>
    <property type="match status" value="2"/>
</dbReference>
<feature type="domain" description="Solute-binding protein family 3/N-terminal" evidence="2">
    <location>
        <begin position="55"/>
        <end position="289"/>
    </location>
</feature>
<dbReference type="RefSeq" id="WP_040269864.1">
    <property type="nucleotide sequence ID" value="NZ_JROO01000003.1"/>
</dbReference>
<proteinExistence type="predicted"/>
<dbReference type="CDD" id="cd01002">
    <property type="entry name" value="PBP2_Ehub_like"/>
    <property type="match status" value="1"/>
</dbReference>
<dbReference type="EMBL" id="JROO01000003">
    <property type="protein sequence ID" value="KII00422.1"/>
    <property type="molecule type" value="Genomic_DNA"/>
</dbReference>
<evidence type="ECO:0000256" key="1">
    <source>
        <dbReference type="ARBA" id="ARBA00022729"/>
    </source>
</evidence>
<reference evidence="4" key="1">
    <citation type="journal article" date="2015" name="Chem. Biol.">
        <title>Structure, bioactivity, and resistance mechanism of streptomonomicin, an unusual lasso Peptide from an understudied halophilic actinomycete.</title>
        <authorList>
            <person name="Metelev M."/>
            <person name="Tietz J.I."/>
            <person name="Melby J.O."/>
            <person name="Blair P.M."/>
            <person name="Zhu L."/>
            <person name="Livnat I."/>
            <person name="Severinov K."/>
            <person name="Mitchell D.A."/>
        </authorList>
    </citation>
    <scope>NUCLEOTIDE SEQUENCE [LARGE SCALE GENOMIC DNA]</scope>
    <source>
        <strain evidence="4">YIM 90003</strain>
    </source>
</reference>
<evidence type="ECO:0000313" key="4">
    <source>
        <dbReference type="Proteomes" id="UP000031675"/>
    </source>
</evidence>
<dbReference type="InterPro" id="IPR014337">
    <property type="entry name" value="Ectoine_EhuB"/>
</dbReference>
<dbReference type="GO" id="GO:0033294">
    <property type="term" value="F:ectoine binding"/>
    <property type="evidence" value="ECO:0007669"/>
    <property type="project" value="InterPro"/>
</dbReference>
<accession>A0A0C2JGJ0</accession>
<dbReference type="STRING" id="183763.LP52_00885"/>
<dbReference type="OrthoDB" id="9768183at2"/>
<dbReference type="Pfam" id="PF00497">
    <property type="entry name" value="SBP_bac_3"/>
    <property type="match status" value="1"/>
</dbReference>
<keyword evidence="4" id="KW-1185">Reference proteome</keyword>
<organism evidence="3 4">
    <name type="scientific">Streptomonospora alba</name>
    <dbReference type="NCBI Taxonomy" id="183763"/>
    <lineage>
        <taxon>Bacteria</taxon>
        <taxon>Bacillati</taxon>
        <taxon>Actinomycetota</taxon>
        <taxon>Actinomycetes</taxon>
        <taxon>Streptosporangiales</taxon>
        <taxon>Nocardiopsidaceae</taxon>
        <taxon>Streptomonospora</taxon>
    </lineage>
</organism>
<keyword evidence="1" id="KW-0732">Signal</keyword>
<gene>
    <name evidence="3" type="ORF">LP52_00885</name>
</gene>
<dbReference type="GO" id="GO:0051470">
    <property type="term" value="P:ectoine transmembrane transport"/>
    <property type="evidence" value="ECO:0007669"/>
    <property type="project" value="InterPro"/>
</dbReference>
<dbReference type="NCBIfam" id="TIGR02995">
    <property type="entry name" value="ectoine_ehuB"/>
    <property type="match status" value="1"/>
</dbReference>
<evidence type="ECO:0000313" key="3">
    <source>
        <dbReference type="EMBL" id="KII00422.1"/>
    </source>
</evidence>
<dbReference type="AlphaFoldDB" id="A0A0C2JGJ0"/>
<dbReference type="InterPro" id="IPR001638">
    <property type="entry name" value="Solute-binding_3/MltF_N"/>
</dbReference>
<dbReference type="Proteomes" id="UP000031675">
    <property type="component" value="Unassembled WGS sequence"/>
</dbReference>
<sequence>MSNSSPLGHFGRRDVLRAGGITAAALAAGPGLAACSRTEPSEGQSLLESLREKGSIKAAINNEPPFGFIDDNGEVTGEAPELLRAIAKEMGIDEIEAETVSWDGLIPGLKAGRFDVVAAGMYITPERCKEVAFAEPDYKVLEAFMVEKGNPLGLETYQSVAENPDVTIAVLNASVEQNYAEGAGVKKNQMTLGDNAVQMLDLLENGRVDAVGLSTFSLNYQMDQRGMQDGYEVTEGFTPVIDGEEVKPAGGFAFRKKDTELLDEFNKVLADFKESGRLTEIGKEFGFDKTAHPGDLTTEELCSAENG</sequence>
<dbReference type="PROSITE" id="PS51318">
    <property type="entry name" value="TAT"/>
    <property type="match status" value="1"/>
</dbReference>
<dbReference type="InterPro" id="IPR006311">
    <property type="entry name" value="TAT_signal"/>
</dbReference>
<dbReference type="SUPFAM" id="SSF53850">
    <property type="entry name" value="Periplasmic binding protein-like II"/>
    <property type="match status" value="1"/>
</dbReference>
<evidence type="ECO:0000259" key="2">
    <source>
        <dbReference type="SMART" id="SM00062"/>
    </source>
</evidence>
<protein>
    <submittedName>
        <fullName evidence="3">ABC transporter substrate-binding protein</fullName>
    </submittedName>
</protein>